<dbReference type="GO" id="GO:0016531">
    <property type="term" value="F:copper chaperone activity"/>
    <property type="evidence" value="ECO:0007669"/>
    <property type="project" value="InterPro"/>
</dbReference>
<keyword evidence="5" id="KW-0496">Mitochondrion</keyword>
<comment type="subcellular location">
    <subcellularLocation>
        <location evidence="1">Mitochondrion intermembrane space</location>
    </subcellularLocation>
</comment>
<sequence length="86" mass="9529">MFERIQGWWNSTSSSSETSVATKETSPKAVTNPLNPQGLKPCCACPETKSARDECFLKNSTGDADEKCHELVQKHLACMRSYGFNI</sequence>
<feature type="region of interest" description="Disordered" evidence="9">
    <location>
        <begin position="1"/>
        <end position="33"/>
    </location>
</feature>
<dbReference type="OrthoDB" id="1915887at2759"/>
<evidence type="ECO:0000313" key="11">
    <source>
        <dbReference type="Proteomes" id="UP000053477"/>
    </source>
</evidence>
<gene>
    <name evidence="10" type="ORF">SCHPADRAFT_622242</name>
</gene>
<dbReference type="InterPro" id="IPR009069">
    <property type="entry name" value="Cys_alpha_HP_mot_SF"/>
</dbReference>
<dbReference type="GO" id="GO:0033617">
    <property type="term" value="P:mitochondrial respiratory chain complex IV assembly"/>
    <property type="evidence" value="ECO:0007669"/>
    <property type="project" value="TreeGrafter"/>
</dbReference>
<evidence type="ECO:0000256" key="3">
    <source>
        <dbReference type="ARBA" id="ARBA00022723"/>
    </source>
</evidence>
<dbReference type="PANTHER" id="PTHR16719:SF0">
    <property type="entry name" value="CYTOCHROME C OXIDASE COPPER CHAPERONE"/>
    <property type="match status" value="1"/>
</dbReference>
<comment type="similarity">
    <text evidence="2">Belongs to the COX17 family.</text>
</comment>
<evidence type="ECO:0000256" key="5">
    <source>
        <dbReference type="ARBA" id="ARBA00023128"/>
    </source>
</evidence>
<dbReference type="GO" id="GO:0005758">
    <property type="term" value="C:mitochondrial intermembrane space"/>
    <property type="evidence" value="ECO:0007669"/>
    <property type="project" value="UniProtKB-SubCell"/>
</dbReference>
<dbReference type="PANTHER" id="PTHR16719">
    <property type="entry name" value="CYTOCHROME C OXIDASE COPPER CHAPERONE"/>
    <property type="match status" value="1"/>
</dbReference>
<organism evidence="10 11">
    <name type="scientific">Schizopora paradoxa</name>
    <dbReference type="NCBI Taxonomy" id="27342"/>
    <lineage>
        <taxon>Eukaryota</taxon>
        <taxon>Fungi</taxon>
        <taxon>Dikarya</taxon>
        <taxon>Basidiomycota</taxon>
        <taxon>Agaricomycotina</taxon>
        <taxon>Agaricomycetes</taxon>
        <taxon>Hymenochaetales</taxon>
        <taxon>Schizoporaceae</taxon>
        <taxon>Schizopora</taxon>
    </lineage>
</organism>
<keyword evidence="7" id="KW-0143">Chaperone</keyword>
<evidence type="ECO:0000256" key="6">
    <source>
        <dbReference type="ARBA" id="ARBA00023157"/>
    </source>
</evidence>
<dbReference type="EMBL" id="KQ086107">
    <property type="protein sequence ID" value="KLO08071.1"/>
    <property type="molecule type" value="Genomic_DNA"/>
</dbReference>
<dbReference type="SUPFAM" id="SSF47072">
    <property type="entry name" value="Cysteine alpha-hairpin motif"/>
    <property type="match status" value="1"/>
</dbReference>
<feature type="binding site" evidence="8">
    <location>
        <position position="42"/>
    </location>
    <ligand>
        <name>Cu cation</name>
        <dbReference type="ChEBI" id="CHEBI:23378"/>
    </ligand>
</feature>
<evidence type="ECO:0000256" key="4">
    <source>
        <dbReference type="ARBA" id="ARBA00023008"/>
    </source>
</evidence>
<evidence type="ECO:0000256" key="8">
    <source>
        <dbReference type="PIRSR" id="PIRSR607745-1"/>
    </source>
</evidence>
<accession>A0A0H2RTC1</accession>
<dbReference type="AlphaFoldDB" id="A0A0H2RTC1"/>
<evidence type="ECO:0000256" key="2">
    <source>
        <dbReference type="ARBA" id="ARBA00009241"/>
    </source>
</evidence>
<evidence type="ECO:0000313" key="10">
    <source>
        <dbReference type="EMBL" id="KLO08071.1"/>
    </source>
</evidence>
<proteinExistence type="inferred from homology"/>
<name>A0A0H2RTC1_9AGAM</name>
<keyword evidence="6" id="KW-1015">Disulfide bond</keyword>
<evidence type="ECO:0000256" key="1">
    <source>
        <dbReference type="ARBA" id="ARBA00004569"/>
    </source>
</evidence>
<feature type="compositionally biased region" description="Low complexity" evidence="9">
    <location>
        <begin position="11"/>
        <end position="24"/>
    </location>
</feature>
<dbReference type="STRING" id="27342.A0A0H2RTC1"/>
<dbReference type="FunCoup" id="A0A0H2RTC1">
    <property type="interactions" value="140"/>
</dbReference>
<dbReference type="Proteomes" id="UP000053477">
    <property type="component" value="Unassembled WGS sequence"/>
</dbReference>
<protein>
    <submittedName>
        <fullName evidence="10">COX17-domain-containing protein</fullName>
    </submittedName>
</protein>
<dbReference type="InParanoid" id="A0A0H2RTC1"/>
<dbReference type="Pfam" id="PF05051">
    <property type="entry name" value="COX17"/>
    <property type="match status" value="1"/>
</dbReference>
<feature type="binding site" evidence="8">
    <location>
        <position position="43"/>
    </location>
    <ligand>
        <name>Cu cation</name>
        <dbReference type="ChEBI" id="CHEBI:23378"/>
    </ligand>
</feature>
<keyword evidence="4 8" id="KW-0186">Copper</keyword>
<dbReference type="GO" id="GO:0005507">
    <property type="term" value="F:copper ion binding"/>
    <property type="evidence" value="ECO:0007669"/>
    <property type="project" value="InterPro"/>
</dbReference>
<evidence type="ECO:0000256" key="9">
    <source>
        <dbReference type="SAM" id="MobiDB-lite"/>
    </source>
</evidence>
<dbReference type="PROSITE" id="PS51808">
    <property type="entry name" value="CHCH"/>
    <property type="match status" value="1"/>
</dbReference>
<reference evidence="10 11" key="1">
    <citation type="submission" date="2015-04" db="EMBL/GenBank/DDBJ databases">
        <title>Complete genome sequence of Schizopora paradoxa KUC8140, a cosmopolitan wood degrader in East Asia.</title>
        <authorList>
            <consortium name="DOE Joint Genome Institute"/>
            <person name="Min B."/>
            <person name="Park H."/>
            <person name="Jang Y."/>
            <person name="Kim J.-J."/>
            <person name="Kim K.H."/>
            <person name="Pangilinan J."/>
            <person name="Lipzen A."/>
            <person name="Riley R."/>
            <person name="Grigoriev I.V."/>
            <person name="Spatafora J.W."/>
            <person name="Choi I.-G."/>
        </authorList>
    </citation>
    <scope>NUCLEOTIDE SEQUENCE [LARGE SCALE GENOMIC DNA]</scope>
    <source>
        <strain evidence="10 11">KUC8140</strain>
    </source>
</reference>
<dbReference type="InterPro" id="IPR007745">
    <property type="entry name" value="Cyt_c_oxidase_Cu-chaperone"/>
</dbReference>
<evidence type="ECO:0000256" key="7">
    <source>
        <dbReference type="ARBA" id="ARBA00023186"/>
    </source>
</evidence>
<dbReference type="Gene3D" id="1.10.287.1130">
    <property type="entry name" value="CytochromE C oxidase copper chaperone"/>
    <property type="match status" value="1"/>
</dbReference>
<keyword evidence="3 8" id="KW-0479">Metal-binding</keyword>
<dbReference type="FunFam" id="1.10.287.1130:FF:000005">
    <property type="entry name" value="Cytochrome c oxidase assembly protein subunit 17"/>
    <property type="match status" value="1"/>
</dbReference>
<keyword evidence="11" id="KW-1185">Reference proteome</keyword>